<keyword evidence="7" id="KW-0819">tRNA processing</keyword>
<gene>
    <name evidence="10" type="ORF">MICPUN_63634</name>
</gene>
<dbReference type="Proteomes" id="UP000002009">
    <property type="component" value="Chromosome 13"/>
</dbReference>
<accession>C1EGG4</accession>
<protein>
    <recommendedName>
        <fullName evidence="5">Elongator complex protein 4</fullName>
    </recommendedName>
</protein>
<sequence>MQSSFQRRGRRFQKKAAADVGAPDRGAGADAAAAAAAHAASRGPTHPSPSPLDAVAPRVDVPATHVAGTRPGLHGHTLVSSGLADLDNLLGGGVPLGTVVVLGTDGDPASAGGNACTLLRYFVAEGCASGHAGMWIHPGGGGARAGSGGSRSVARTLPRVVVDKARAEDDDDDDGSARRDANGDANGDGLRIAWQYRRYLRQGKALDDGRVGGARDGLGAGLSTSGGGGSSPSRRRNDGGVRRLPEICHRFDLTRESDPAVVDAADLTCVAFRTLPALGDQTLKLKADVDGDYARAYERCRAFVDELRLRDVGSNAVGRIAIHPGVNTSIDVSAARSTVRFLRALRGLLRGTRVCAVCVVSTKQGGPDTAVSLAAMTHVADARVDVESLPGAPCAMEQTLPDPLLCVGLVRVVKIAFPGVAGASPLTRMDRTYALQLRRRRMALAPLQLSPEDHRHGGGPGASGSGGAGGVRTSNLGAGGRRIEAGSTGKKSGKSGGLCGSGPAGDPRNDPLDF</sequence>
<dbReference type="RefSeq" id="XP_002505515.1">
    <property type="nucleotide sequence ID" value="XM_002505469.1"/>
</dbReference>
<feature type="compositionally biased region" description="Gly residues" evidence="9">
    <location>
        <begin position="458"/>
        <end position="470"/>
    </location>
</feature>
<dbReference type="GO" id="GO:0002098">
    <property type="term" value="P:tRNA wobble uridine modification"/>
    <property type="evidence" value="ECO:0007669"/>
    <property type="project" value="InterPro"/>
</dbReference>
<dbReference type="InterPro" id="IPR027417">
    <property type="entry name" value="P-loop_NTPase"/>
</dbReference>
<evidence type="ECO:0000256" key="3">
    <source>
        <dbReference type="ARBA" id="ARBA00005043"/>
    </source>
</evidence>
<feature type="region of interest" description="Disordered" evidence="9">
    <location>
        <begin position="1"/>
        <end position="56"/>
    </location>
</feature>
<evidence type="ECO:0000256" key="6">
    <source>
        <dbReference type="ARBA" id="ARBA00022490"/>
    </source>
</evidence>
<evidence type="ECO:0000256" key="7">
    <source>
        <dbReference type="ARBA" id="ARBA00022694"/>
    </source>
</evidence>
<dbReference type="GO" id="GO:0008023">
    <property type="term" value="C:transcription elongation factor complex"/>
    <property type="evidence" value="ECO:0007669"/>
    <property type="project" value="TreeGrafter"/>
</dbReference>
<dbReference type="UniPathway" id="UPA00988"/>
<dbReference type="STRING" id="296587.C1EGG4"/>
<feature type="region of interest" description="Disordered" evidence="9">
    <location>
        <begin position="216"/>
        <end position="241"/>
    </location>
</feature>
<feature type="region of interest" description="Disordered" evidence="9">
    <location>
        <begin position="141"/>
        <end position="184"/>
    </location>
</feature>
<evidence type="ECO:0000256" key="4">
    <source>
        <dbReference type="ARBA" id="ARBA00007573"/>
    </source>
</evidence>
<keyword evidence="6" id="KW-0963">Cytoplasm</keyword>
<dbReference type="Pfam" id="PF05625">
    <property type="entry name" value="PAXNEB"/>
    <property type="match status" value="1"/>
</dbReference>
<comment type="pathway">
    <text evidence="3">tRNA modification; 5-methoxycarbonylmethyl-2-thiouridine-tRNA biosynthesis.</text>
</comment>
<keyword evidence="11" id="KW-1185">Reference proteome</keyword>
<dbReference type="InterPro" id="IPR008728">
    <property type="entry name" value="Elongator_complex_protein_4"/>
</dbReference>
<dbReference type="InParanoid" id="C1EGG4"/>
<dbReference type="CDD" id="cd19494">
    <property type="entry name" value="Elp4"/>
    <property type="match status" value="1"/>
</dbReference>
<dbReference type="PANTHER" id="PTHR12896:SF1">
    <property type="entry name" value="ELONGATOR COMPLEX PROTEIN 4"/>
    <property type="match status" value="1"/>
</dbReference>
<dbReference type="AlphaFoldDB" id="C1EGG4"/>
<dbReference type="EMBL" id="CP001331">
    <property type="protein sequence ID" value="ACO66773.1"/>
    <property type="molecule type" value="Genomic_DNA"/>
</dbReference>
<name>C1EGG4_MICCC</name>
<evidence type="ECO:0000313" key="10">
    <source>
        <dbReference type="EMBL" id="ACO66773.1"/>
    </source>
</evidence>
<evidence type="ECO:0000256" key="5">
    <source>
        <dbReference type="ARBA" id="ARBA00020265"/>
    </source>
</evidence>
<evidence type="ECO:0000256" key="9">
    <source>
        <dbReference type="SAM" id="MobiDB-lite"/>
    </source>
</evidence>
<evidence type="ECO:0000256" key="1">
    <source>
        <dbReference type="ARBA" id="ARBA00004123"/>
    </source>
</evidence>
<dbReference type="FunCoup" id="C1EGG4">
    <property type="interactions" value="1675"/>
</dbReference>
<feature type="region of interest" description="Disordered" evidence="9">
    <location>
        <begin position="448"/>
        <end position="514"/>
    </location>
</feature>
<evidence type="ECO:0000313" key="11">
    <source>
        <dbReference type="Proteomes" id="UP000002009"/>
    </source>
</evidence>
<evidence type="ECO:0000256" key="2">
    <source>
        <dbReference type="ARBA" id="ARBA00004496"/>
    </source>
</evidence>
<dbReference type="eggNOG" id="KOG3949">
    <property type="taxonomic scope" value="Eukaryota"/>
</dbReference>
<keyword evidence="8" id="KW-0539">Nucleus</keyword>
<dbReference type="GeneID" id="8248445"/>
<dbReference type="PANTHER" id="PTHR12896">
    <property type="entry name" value="PAX6 NEIGHBOR PROTEIN PAXNEB"/>
    <property type="match status" value="1"/>
</dbReference>
<comment type="similarity">
    <text evidence="4">Belongs to the ELP4 family.</text>
</comment>
<dbReference type="OrthoDB" id="289162at2759"/>
<comment type="subcellular location">
    <subcellularLocation>
        <location evidence="2">Cytoplasm</location>
    </subcellularLocation>
    <subcellularLocation>
        <location evidence="1">Nucleus</location>
    </subcellularLocation>
</comment>
<feature type="compositionally biased region" description="Gly residues" evidence="9">
    <location>
        <begin position="494"/>
        <end position="503"/>
    </location>
</feature>
<evidence type="ECO:0000256" key="8">
    <source>
        <dbReference type="ARBA" id="ARBA00023242"/>
    </source>
</evidence>
<dbReference type="GO" id="GO:0033588">
    <property type="term" value="C:elongator holoenzyme complex"/>
    <property type="evidence" value="ECO:0007669"/>
    <property type="project" value="InterPro"/>
</dbReference>
<dbReference type="Gene3D" id="3.40.50.300">
    <property type="entry name" value="P-loop containing nucleotide triphosphate hydrolases"/>
    <property type="match status" value="2"/>
</dbReference>
<proteinExistence type="inferred from homology"/>
<feature type="compositionally biased region" description="Low complexity" evidence="9">
    <location>
        <begin position="18"/>
        <end position="40"/>
    </location>
</feature>
<reference evidence="10 11" key="1">
    <citation type="journal article" date="2009" name="Science">
        <title>Green evolution and dynamic adaptations revealed by genomes of the marine picoeukaryotes Micromonas.</title>
        <authorList>
            <person name="Worden A.Z."/>
            <person name="Lee J.H."/>
            <person name="Mock T."/>
            <person name="Rouze P."/>
            <person name="Simmons M.P."/>
            <person name="Aerts A.L."/>
            <person name="Allen A.E."/>
            <person name="Cuvelier M.L."/>
            <person name="Derelle E."/>
            <person name="Everett M.V."/>
            <person name="Foulon E."/>
            <person name="Grimwood J."/>
            <person name="Gundlach H."/>
            <person name="Henrissat B."/>
            <person name="Napoli C."/>
            <person name="McDonald S.M."/>
            <person name="Parker M.S."/>
            <person name="Rombauts S."/>
            <person name="Salamov A."/>
            <person name="Von Dassow P."/>
            <person name="Badger J.H."/>
            <person name="Coutinho P.M."/>
            <person name="Demir E."/>
            <person name="Dubchak I."/>
            <person name="Gentemann C."/>
            <person name="Eikrem W."/>
            <person name="Gready J.E."/>
            <person name="John U."/>
            <person name="Lanier W."/>
            <person name="Lindquist E.A."/>
            <person name="Lucas S."/>
            <person name="Mayer K.F."/>
            <person name="Moreau H."/>
            <person name="Not F."/>
            <person name="Otillar R."/>
            <person name="Panaud O."/>
            <person name="Pangilinan J."/>
            <person name="Paulsen I."/>
            <person name="Piegu B."/>
            <person name="Poliakov A."/>
            <person name="Robbens S."/>
            <person name="Schmutz J."/>
            <person name="Toulza E."/>
            <person name="Wyss T."/>
            <person name="Zelensky A."/>
            <person name="Zhou K."/>
            <person name="Armbrust E.V."/>
            <person name="Bhattacharya D."/>
            <person name="Goodenough U.W."/>
            <person name="Van de Peer Y."/>
            <person name="Grigoriev I.V."/>
        </authorList>
    </citation>
    <scope>NUCLEOTIDE SEQUENCE [LARGE SCALE GENOMIC DNA]</scope>
    <source>
        <strain evidence="11">RCC299 / NOUM17</strain>
    </source>
</reference>
<dbReference type="GO" id="GO:0005737">
    <property type="term" value="C:cytoplasm"/>
    <property type="evidence" value="ECO:0007669"/>
    <property type="project" value="UniProtKB-SubCell"/>
</dbReference>
<feature type="compositionally biased region" description="Gly residues" evidence="9">
    <location>
        <begin position="216"/>
        <end position="230"/>
    </location>
</feature>
<organism evidence="10 11">
    <name type="scientific">Micromonas commoda (strain RCC299 / NOUM17 / CCMP2709)</name>
    <name type="common">Picoplanktonic green alga</name>
    <dbReference type="NCBI Taxonomy" id="296587"/>
    <lineage>
        <taxon>Eukaryota</taxon>
        <taxon>Viridiplantae</taxon>
        <taxon>Chlorophyta</taxon>
        <taxon>Mamiellophyceae</taxon>
        <taxon>Mamiellales</taxon>
        <taxon>Mamiellaceae</taxon>
        <taxon>Micromonas</taxon>
    </lineage>
</organism>
<dbReference type="KEGG" id="mis:MICPUN_63634"/>